<reference evidence="2 3" key="1">
    <citation type="submission" date="2021-06" db="EMBL/GenBank/DDBJ databases">
        <authorList>
            <person name="Palmer J.M."/>
        </authorList>
    </citation>
    <scope>NUCLEOTIDE SEQUENCE [LARGE SCALE GENOMIC DNA]</scope>
    <source>
        <strain evidence="3">if_2019</strain>
        <tissue evidence="2">Muscle</tissue>
    </source>
</reference>
<keyword evidence="3" id="KW-1185">Reference proteome</keyword>
<dbReference type="Proteomes" id="UP001482620">
    <property type="component" value="Unassembled WGS sequence"/>
</dbReference>
<comment type="caution">
    <text evidence="2">The sequence shown here is derived from an EMBL/GenBank/DDBJ whole genome shotgun (WGS) entry which is preliminary data.</text>
</comment>
<dbReference type="EMBL" id="JAHRIQ010001734">
    <property type="protein sequence ID" value="MEQ2221666.1"/>
    <property type="molecule type" value="Genomic_DNA"/>
</dbReference>
<accession>A0ABV0SNF2</accession>
<proteinExistence type="predicted"/>
<evidence type="ECO:0000313" key="2">
    <source>
        <dbReference type="EMBL" id="MEQ2221666.1"/>
    </source>
</evidence>
<feature type="chain" id="PRO_5045846275" evidence="1">
    <location>
        <begin position="18"/>
        <end position="61"/>
    </location>
</feature>
<feature type="signal peptide" evidence="1">
    <location>
        <begin position="1"/>
        <end position="17"/>
    </location>
</feature>
<name>A0ABV0SNF2_9TELE</name>
<feature type="non-terminal residue" evidence="2">
    <location>
        <position position="1"/>
    </location>
</feature>
<evidence type="ECO:0000256" key="1">
    <source>
        <dbReference type="SAM" id="SignalP"/>
    </source>
</evidence>
<protein>
    <submittedName>
        <fullName evidence="2">Uncharacterized protein</fullName>
    </submittedName>
</protein>
<evidence type="ECO:0000313" key="3">
    <source>
        <dbReference type="Proteomes" id="UP001482620"/>
    </source>
</evidence>
<keyword evidence="1" id="KW-0732">Signal</keyword>
<sequence>LLLKFVCFCFSFFLSAACSTIHSPSQAHLCPPIVAERQPQPGWWALPACMSHQVWALSAAD</sequence>
<gene>
    <name evidence="2" type="ORF">ILYODFUR_018051</name>
</gene>
<organism evidence="2 3">
    <name type="scientific">Ilyodon furcidens</name>
    <name type="common">goldbreast splitfin</name>
    <dbReference type="NCBI Taxonomy" id="33524"/>
    <lineage>
        <taxon>Eukaryota</taxon>
        <taxon>Metazoa</taxon>
        <taxon>Chordata</taxon>
        <taxon>Craniata</taxon>
        <taxon>Vertebrata</taxon>
        <taxon>Euteleostomi</taxon>
        <taxon>Actinopterygii</taxon>
        <taxon>Neopterygii</taxon>
        <taxon>Teleostei</taxon>
        <taxon>Neoteleostei</taxon>
        <taxon>Acanthomorphata</taxon>
        <taxon>Ovalentaria</taxon>
        <taxon>Atherinomorphae</taxon>
        <taxon>Cyprinodontiformes</taxon>
        <taxon>Goodeidae</taxon>
        <taxon>Ilyodon</taxon>
    </lineage>
</organism>